<comment type="caution">
    <text evidence="9">The sequence shown here is derived from an EMBL/GenBank/DDBJ whole genome shotgun (WGS) entry which is preliminary data.</text>
</comment>
<dbReference type="GO" id="GO:0004737">
    <property type="term" value="F:pyruvate decarboxylase activity"/>
    <property type="evidence" value="ECO:0007669"/>
    <property type="project" value="TreeGrafter"/>
</dbReference>
<feature type="domain" description="Thiamine pyrophosphate enzyme N-terminal TPP-binding" evidence="8">
    <location>
        <begin position="40"/>
        <end position="122"/>
    </location>
</feature>
<comment type="similarity">
    <text evidence="2">Belongs to the TPP enzyme family.</text>
</comment>
<dbReference type="SUPFAM" id="SSF52467">
    <property type="entry name" value="DHS-like NAD/FAD-binding domain"/>
    <property type="match status" value="1"/>
</dbReference>
<evidence type="ECO:0000256" key="3">
    <source>
        <dbReference type="ARBA" id="ARBA00022723"/>
    </source>
</evidence>
<accession>A0A072PAP5</accession>
<evidence type="ECO:0000256" key="2">
    <source>
        <dbReference type="ARBA" id="ARBA00007812"/>
    </source>
</evidence>
<dbReference type="InterPro" id="IPR012110">
    <property type="entry name" value="PDC/IPDC-like"/>
</dbReference>
<gene>
    <name evidence="9" type="ORF">A1O9_06997</name>
</gene>
<dbReference type="Proteomes" id="UP000027920">
    <property type="component" value="Unassembled WGS sequence"/>
</dbReference>
<evidence type="ECO:0000259" key="8">
    <source>
        <dbReference type="Pfam" id="PF02776"/>
    </source>
</evidence>
<dbReference type="PANTHER" id="PTHR43452:SF11">
    <property type="entry name" value="PYRUVATE DECARBOXYLASE"/>
    <property type="match status" value="1"/>
</dbReference>
<keyword evidence="3" id="KW-0479">Metal-binding</keyword>
<evidence type="ECO:0000313" key="10">
    <source>
        <dbReference type="Proteomes" id="UP000027920"/>
    </source>
</evidence>
<dbReference type="Pfam" id="PF02776">
    <property type="entry name" value="TPP_enzyme_N"/>
    <property type="match status" value="1"/>
</dbReference>
<dbReference type="PANTHER" id="PTHR43452">
    <property type="entry name" value="PYRUVATE DECARBOXYLASE"/>
    <property type="match status" value="1"/>
</dbReference>
<dbReference type="STRING" id="1182545.A0A072PAP5"/>
<dbReference type="GO" id="GO:0046872">
    <property type="term" value="F:metal ion binding"/>
    <property type="evidence" value="ECO:0007669"/>
    <property type="project" value="UniProtKB-KW"/>
</dbReference>
<evidence type="ECO:0000256" key="6">
    <source>
        <dbReference type="ARBA" id="ARBA00023052"/>
    </source>
</evidence>
<keyword evidence="5" id="KW-0460">Magnesium</keyword>
<dbReference type="OrthoDB" id="3970464at2759"/>
<dbReference type="HOGENOM" id="CLU_013748_0_0_1"/>
<keyword evidence="6" id="KW-0786">Thiamine pyrophosphate</keyword>
<dbReference type="GO" id="GO:0000949">
    <property type="term" value="P:aromatic amino acid family catabolic process to alcohol via Ehrlich pathway"/>
    <property type="evidence" value="ECO:0007669"/>
    <property type="project" value="TreeGrafter"/>
</dbReference>
<keyword evidence="10" id="KW-1185">Reference proteome</keyword>
<evidence type="ECO:0000256" key="4">
    <source>
        <dbReference type="ARBA" id="ARBA00022793"/>
    </source>
</evidence>
<sequence length="282" mass="30530">MTFAIRAYHAFGIGQLLQSPKISTTVKLAECLFARLHEQALRSVHGVPGLHWVGNCNELNAGYAADGYARINGVGAVITTFGVGEISAVNAIAGAYAEPALFVHIVSTAGRSIQDSRAKAHHTFNDGNLQWFAQICAAITVAQASMRDAHSTPDQIGTVLGQCLSSNRPVYIQMPVDMVDVTVTVANSRLQSSLLHEKFTNIWFAPSYDSVLSIVLEKIKTAKQPMILVEGESRALGITQDVQSVVAITNWPTWTNIFGKGLVNEALTNVIEVLMIRKQKAE</sequence>
<dbReference type="VEuPathDB" id="FungiDB:A1O9_06997"/>
<protein>
    <recommendedName>
        <fullName evidence="8">Thiamine pyrophosphate enzyme N-terminal TPP-binding domain-containing protein</fullName>
    </recommendedName>
</protein>
<keyword evidence="7" id="KW-0456">Lyase</keyword>
<dbReference type="GeneID" id="25281911"/>
<dbReference type="InterPro" id="IPR029061">
    <property type="entry name" value="THDP-binding"/>
</dbReference>
<dbReference type="Gene3D" id="3.40.50.1220">
    <property type="entry name" value="TPP-binding domain"/>
    <property type="match status" value="1"/>
</dbReference>
<keyword evidence="4" id="KW-0210">Decarboxylase</keyword>
<dbReference type="InterPro" id="IPR029035">
    <property type="entry name" value="DHS-like_NAD/FAD-binding_dom"/>
</dbReference>
<dbReference type="CDD" id="cd07038">
    <property type="entry name" value="TPP_PYR_PDC_IPDC_like"/>
    <property type="match status" value="1"/>
</dbReference>
<dbReference type="GO" id="GO:0030976">
    <property type="term" value="F:thiamine pyrophosphate binding"/>
    <property type="evidence" value="ECO:0007669"/>
    <property type="project" value="InterPro"/>
</dbReference>
<dbReference type="RefSeq" id="XP_013259397.1">
    <property type="nucleotide sequence ID" value="XM_013403943.1"/>
</dbReference>
<evidence type="ECO:0000256" key="7">
    <source>
        <dbReference type="ARBA" id="ARBA00023239"/>
    </source>
</evidence>
<reference evidence="9 10" key="1">
    <citation type="submission" date="2013-03" db="EMBL/GenBank/DDBJ databases">
        <title>The Genome Sequence of Exophiala aquamarina CBS 119918.</title>
        <authorList>
            <consortium name="The Broad Institute Genomics Platform"/>
            <person name="Cuomo C."/>
            <person name="de Hoog S."/>
            <person name="Gorbushina A."/>
            <person name="Walker B."/>
            <person name="Young S.K."/>
            <person name="Zeng Q."/>
            <person name="Gargeya S."/>
            <person name="Fitzgerald M."/>
            <person name="Haas B."/>
            <person name="Abouelleil A."/>
            <person name="Allen A.W."/>
            <person name="Alvarado L."/>
            <person name="Arachchi H.M."/>
            <person name="Berlin A.M."/>
            <person name="Chapman S.B."/>
            <person name="Gainer-Dewar J."/>
            <person name="Goldberg J."/>
            <person name="Griggs A."/>
            <person name="Gujja S."/>
            <person name="Hansen M."/>
            <person name="Howarth C."/>
            <person name="Imamovic A."/>
            <person name="Ireland A."/>
            <person name="Larimer J."/>
            <person name="McCowan C."/>
            <person name="Murphy C."/>
            <person name="Pearson M."/>
            <person name="Poon T.W."/>
            <person name="Priest M."/>
            <person name="Roberts A."/>
            <person name="Saif S."/>
            <person name="Shea T."/>
            <person name="Sisk P."/>
            <person name="Sykes S."/>
            <person name="Wortman J."/>
            <person name="Nusbaum C."/>
            <person name="Birren B."/>
        </authorList>
    </citation>
    <scope>NUCLEOTIDE SEQUENCE [LARGE SCALE GENOMIC DNA]</scope>
    <source>
        <strain evidence="9 10">CBS 119918</strain>
    </source>
</reference>
<evidence type="ECO:0000313" key="9">
    <source>
        <dbReference type="EMBL" id="KEF56807.1"/>
    </source>
</evidence>
<dbReference type="SUPFAM" id="SSF52518">
    <property type="entry name" value="Thiamin diphosphate-binding fold (THDP-binding)"/>
    <property type="match status" value="1"/>
</dbReference>
<dbReference type="GO" id="GO:0005829">
    <property type="term" value="C:cytosol"/>
    <property type="evidence" value="ECO:0007669"/>
    <property type="project" value="TreeGrafter"/>
</dbReference>
<dbReference type="AlphaFoldDB" id="A0A072PAP5"/>
<dbReference type="Gene3D" id="3.40.50.970">
    <property type="match status" value="1"/>
</dbReference>
<dbReference type="GO" id="GO:0005634">
    <property type="term" value="C:nucleus"/>
    <property type="evidence" value="ECO:0007669"/>
    <property type="project" value="TreeGrafter"/>
</dbReference>
<name>A0A072PAP5_9EURO</name>
<comment type="cofactor">
    <cofactor evidence="1">
        <name>thiamine diphosphate</name>
        <dbReference type="ChEBI" id="CHEBI:58937"/>
    </cofactor>
</comment>
<dbReference type="EMBL" id="AMGV01000005">
    <property type="protein sequence ID" value="KEF56807.1"/>
    <property type="molecule type" value="Genomic_DNA"/>
</dbReference>
<proteinExistence type="inferred from homology"/>
<dbReference type="InterPro" id="IPR047213">
    <property type="entry name" value="TPP_PYR_PDC_IPDC-like"/>
</dbReference>
<organism evidence="9 10">
    <name type="scientific">Exophiala aquamarina CBS 119918</name>
    <dbReference type="NCBI Taxonomy" id="1182545"/>
    <lineage>
        <taxon>Eukaryota</taxon>
        <taxon>Fungi</taxon>
        <taxon>Dikarya</taxon>
        <taxon>Ascomycota</taxon>
        <taxon>Pezizomycotina</taxon>
        <taxon>Eurotiomycetes</taxon>
        <taxon>Chaetothyriomycetidae</taxon>
        <taxon>Chaetothyriales</taxon>
        <taxon>Herpotrichiellaceae</taxon>
        <taxon>Exophiala</taxon>
    </lineage>
</organism>
<evidence type="ECO:0000256" key="5">
    <source>
        <dbReference type="ARBA" id="ARBA00022842"/>
    </source>
</evidence>
<evidence type="ECO:0000256" key="1">
    <source>
        <dbReference type="ARBA" id="ARBA00001964"/>
    </source>
</evidence>
<dbReference type="InterPro" id="IPR012001">
    <property type="entry name" value="Thiamin_PyroP_enz_TPP-bd_dom"/>
</dbReference>